<feature type="transmembrane region" description="Helical" evidence="3">
    <location>
        <begin position="258"/>
        <end position="280"/>
    </location>
</feature>
<keyword evidence="3" id="KW-0812">Transmembrane</keyword>
<dbReference type="STRING" id="106582.ENSMZEP00005015143"/>
<proteinExistence type="predicted"/>
<dbReference type="InterPro" id="IPR013106">
    <property type="entry name" value="Ig_V-set"/>
</dbReference>
<evidence type="ECO:0000259" key="4">
    <source>
        <dbReference type="PROSITE" id="PS50835"/>
    </source>
</evidence>
<protein>
    <recommendedName>
        <fullName evidence="4">Ig-like domain-containing protein</fullName>
    </recommendedName>
</protein>
<reference evidence="5" key="2">
    <citation type="submission" date="2025-08" db="UniProtKB">
        <authorList>
            <consortium name="Ensembl"/>
        </authorList>
    </citation>
    <scope>IDENTIFICATION</scope>
</reference>
<dbReference type="InterPro" id="IPR050413">
    <property type="entry name" value="TCR_beta_variable"/>
</dbReference>
<dbReference type="InterPro" id="IPR003599">
    <property type="entry name" value="Ig_sub"/>
</dbReference>
<dbReference type="SMART" id="SM00409">
    <property type="entry name" value="IG"/>
    <property type="match status" value="1"/>
</dbReference>
<dbReference type="SMART" id="SM00406">
    <property type="entry name" value="IGv"/>
    <property type="match status" value="1"/>
</dbReference>
<keyword evidence="1" id="KW-0732">Signal</keyword>
<dbReference type="InterPro" id="IPR036179">
    <property type="entry name" value="Ig-like_dom_sf"/>
</dbReference>
<dbReference type="Pfam" id="PF07686">
    <property type="entry name" value="V-set"/>
    <property type="match status" value="1"/>
</dbReference>
<dbReference type="SMART" id="SM00407">
    <property type="entry name" value="IGc1"/>
    <property type="match status" value="1"/>
</dbReference>
<dbReference type="PANTHER" id="PTHR23268">
    <property type="entry name" value="T-CELL RECEPTOR BETA CHAIN"/>
    <property type="match status" value="1"/>
</dbReference>
<dbReference type="GO" id="GO:0002376">
    <property type="term" value="P:immune system process"/>
    <property type="evidence" value="ECO:0007669"/>
    <property type="project" value="UniProtKB-KW"/>
</dbReference>
<dbReference type="InterPro" id="IPR013783">
    <property type="entry name" value="Ig-like_fold"/>
</dbReference>
<feature type="domain" description="Ig-like" evidence="4">
    <location>
        <begin position="4"/>
        <end position="109"/>
    </location>
</feature>
<dbReference type="InterPro" id="IPR007110">
    <property type="entry name" value="Ig-like_dom"/>
</dbReference>
<dbReference type="AlphaFoldDB" id="A0A3P9BYT4"/>
<organism evidence="5 6">
    <name type="scientific">Maylandia zebra</name>
    <name type="common">zebra mbuna</name>
    <dbReference type="NCBI Taxonomy" id="106582"/>
    <lineage>
        <taxon>Eukaryota</taxon>
        <taxon>Metazoa</taxon>
        <taxon>Chordata</taxon>
        <taxon>Craniata</taxon>
        <taxon>Vertebrata</taxon>
        <taxon>Euteleostomi</taxon>
        <taxon>Actinopterygii</taxon>
        <taxon>Neopterygii</taxon>
        <taxon>Teleostei</taxon>
        <taxon>Neoteleostei</taxon>
        <taxon>Acanthomorphata</taxon>
        <taxon>Ovalentaria</taxon>
        <taxon>Cichlomorphae</taxon>
        <taxon>Cichliformes</taxon>
        <taxon>Cichlidae</taxon>
        <taxon>African cichlids</taxon>
        <taxon>Pseudocrenilabrinae</taxon>
        <taxon>Haplochromini</taxon>
        <taxon>Maylandia</taxon>
        <taxon>Maylandia zebra complex</taxon>
    </lineage>
</organism>
<keyword evidence="3" id="KW-1133">Transmembrane helix</keyword>
<dbReference type="InterPro" id="IPR003597">
    <property type="entry name" value="Ig_C1-set"/>
</dbReference>
<reference evidence="5 6" key="1">
    <citation type="journal article" date="2014" name="Nature">
        <title>The genomic substrate for adaptive radiation in African cichlid fish.</title>
        <authorList>
            <person name="Brawand D."/>
            <person name="Wagner C.E."/>
            <person name="Li Y.I."/>
            <person name="Malinsky M."/>
            <person name="Keller I."/>
            <person name="Fan S."/>
            <person name="Simakov O."/>
            <person name="Ng A.Y."/>
            <person name="Lim Z.W."/>
            <person name="Bezault E."/>
            <person name="Turner-Maier J."/>
            <person name="Johnson J."/>
            <person name="Alcazar R."/>
            <person name="Noh H.J."/>
            <person name="Russell P."/>
            <person name="Aken B."/>
            <person name="Alfoldi J."/>
            <person name="Amemiya C."/>
            <person name="Azzouzi N."/>
            <person name="Baroiller J.F."/>
            <person name="Barloy-Hubler F."/>
            <person name="Berlin A."/>
            <person name="Bloomquist R."/>
            <person name="Carleton K.L."/>
            <person name="Conte M.A."/>
            <person name="D'Cotta H."/>
            <person name="Eshel O."/>
            <person name="Gaffney L."/>
            <person name="Galibert F."/>
            <person name="Gante H.F."/>
            <person name="Gnerre S."/>
            <person name="Greuter L."/>
            <person name="Guyon R."/>
            <person name="Haddad N.S."/>
            <person name="Haerty W."/>
            <person name="Harris R.M."/>
            <person name="Hofmann H.A."/>
            <person name="Hourlier T."/>
            <person name="Hulata G."/>
            <person name="Jaffe D.B."/>
            <person name="Lara M."/>
            <person name="Lee A.P."/>
            <person name="MacCallum I."/>
            <person name="Mwaiko S."/>
            <person name="Nikaido M."/>
            <person name="Nishihara H."/>
            <person name="Ozouf-Costaz C."/>
            <person name="Penman D.J."/>
            <person name="Przybylski D."/>
            <person name="Rakotomanga M."/>
            <person name="Renn S.C.P."/>
            <person name="Ribeiro F.J."/>
            <person name="Ron M."/>
            <person name="Salzburger W."/>
            <person name="Sanchez-Pulido L."/>
            <person name="Santos M.E."/>
            <person name="Searle S."/>
            <person name="Sharpe T."/>
            <person name="Swofford R."/>
            <person name="Tan F.J."/>
            <person name="Williams L."/>
            <person name="Young S."/>
            <person name="Yin S."/>
            <person name="Okada N."/>
            <person name="Kocher T.D."/>
            <person name="Miska E.A."/>
            <person name="Lander E.S."/>
            <person name="Venkatesh B."/>
            <person name="Fernald R.D."/>
            <person name="Meyer A."/>
            <person name="Ponting C.P."/>
            <person name="Streelman J.T."/>
            <person name="Lindblad-Toh K."/>
            <person name="Seehausen O."/>
            <person name="Di Palma F."/>
        </authorList>
    </citation>
    <scope>NUCLEOTIDE SEQUENCE</scope>
</reference>
<reference evidence="5" key="3">
    <citation type="submission" date="2025-09" db="UniProtKB">
        <authorList>
            <consortium name="Ensembl"/>
        </authorList>
    </citation>
    <scope>IDENTIFICATION</scope>
</reference>
<dbReference type="GO" id="GO:0007166">
    <property type="term" value="P:cell surface receptor signaling pathway"/>
    <property type="evidence" value="ECO:0007669"/>
    <property type="project" value="TreeGrafter"/>
</dbReference>
<dbReference type="PANTHER" id="PTHR23268:SF28">
    <property type="entry name" value="T CELL RECEPTOR BETA VARIABLE 19"/>
    <property type="match status" value="1"/>
</dbReference>
<dbReference type="SUPFAM" id="SSF48726">
    <property type="entry name" value="Immunoglobulin"/>
    <property type="match status" value="2"/>
</dbReference>
<dbReference type="Ensembl" id="ENSMZET00005015633.1">
    <property type="protein sequence ID" value="ENSMZEP00005015143.1"/>
    <property type="gene ID" value="ENSMZEG00005011359.1"/>
</dbReference>
<evidence type="ECO:0000256" key="3">
    <source>
        <dbReference type="SAM" id="Phobius"/>
    </source>
</evidence>
<keyword evidence="6" id="KW-1185">Reference proteome</keyword>
<evidence type="ECO:0000256" key="2">
    <source>
        <dbReference type="ARBA" id="ARBA00022859"/>
    </source>
</evidence>
<dbReference type="GeneTree" id="ENSGT00940000164625"/>
<dbReference type="GO" id="GO:0005886">
    <property type="term" value="C:plasma membrane"/>
    <property type="evidence" value="ECO:0007669"/>
    <property type="project" value="TreeGrafter"/>
</dbReference>
<dbReference type="Gene3D" id="2.60.40.10">
    <property type="entry name" value="Immunoglobulins"/>
    <property type="match status" value="2"/>
</dbReference>
<dbReference type="Pfam" id="PF07654">
    <property type="entry name" value="C1-set"/>
    <property type="match status" value="1"/>
</dbReference>
<name>A0A3P9BYT4_9CICH</name>
<keyword evidence="3" id="KW-0472">Membrane</keyword>
<evidence type="ECO:0000313" key="6">
    <source>
        <dbReference type="Proteomes" id="UP000265160"/>
    </source>
</evidence>
<keyword evidence="2" id="KW-0391">Immunity</keyword>
<dbReference type="Proteomes" id="UP000265160">
    <property type="component" value="LG19"/>
</dbReference>
<feature type="domain" description="Ig-like" evidence="4">
    <location>
        <begin position="142"/>
        <end position="236"/>
    </location>
</feature>
<evidence type="ECO:0000256" key="1">
    <source>
        <dbReference type="ARBA" id="ARBA00022729"/>
    </source>
</evidence>
<dbReference type="PROSITE" id="PS50835">
    <property type="entry name" value="IG_LIKE"/>
    <property type="match status" value="2"/>
</dbReference>
<evidence type="ECO:0000313" key="5">
    <source>
        <dbReference type="Ensembl" id="ENSMZEP00005015143.1"/>
    </source>
</evidence>
<accession>A0A3P9BYT4</accession>
<sequence length="296" mass="34078">TSDPGRTLMLEYFSRGVKIDQPQFIFSYEGTANVTLDCKQDDSDYYYMYWYRQSSSGKLELVTYSLSKDSWNIEAPFKNSQYTMSRPSLLESTLKIHLVGAGDTALYYCASIFCTVTYTDPAYFGQGTKLTVLEENSKITPPQEVKILRPSKHECRNSKDKKRKKTLVCVASGFYPDHVKVDWYLNEKTVTDGVATDEAAREEKNDKDELVYKITSRLRVYAKQWENPDNVFKCTVKFFNGTVYTDYSDFIDGVTGKFLWNLIVLLLYAHIISFVGFLVWKLQVCPNLVQKNCLSL</sequence>